<organism evidence="1 2">
    <name type="scientific">Lasiosphaeria hispida</name>
    <dbReference type="NCBI Taxonomy" id="260671"/>
    <lineage>
        <taxon>Eukaryota</taxon>
        <taxon>Fungi</taxon>
        <taxon>Dikarya</taxon>
        <taxon>Ascomycota</taxon>
        <taxon>Pezizomycotina</taxon>
        <taxon>Sordariomycetes</taxon>
        <taxon>Sordariomycetidae</taxon>
        <taxon>Sordariales</taxon>
        <taxon>Lasiosphaeriaceae</taxon>
        <taxon>Lasiosphaeria</taxon>
    </lineage>
</organism>
<proteinExistence type="predicted"/>
<evidence type="ECO:0000313" key="2">
    <source>
        <dbReference type="Proteomes" id="UP001275084"/>
    </source>
</evidence>
<dbReference type="Proteomes" id="UP001275084">
    <property type="component" value="Unassembled WGS sequence"/>
</dbReference>
<comment type="caution">
    <text evidence="1">The sequence shown here is derived from an EMBL/GenBank/DDBJ whole genome shotgun (WGS) entry which is preliminary data.</text>
</comment>
<keyword evidence="2" id="KW-1185">Reference proteome</keyword>
<dbReference type="AlphaFoldDB" id="A0AAJ0HXB2"/>
<reference evidence="1" key="2">
    <citation type="submission" date="2023-06" db="EMBL/GenBank/DDBJ databases">
        <authorList>
            <consortium name="Lawrence Berkeley National Laboratory"/>
            <person name="Haridas S."/>
            <person name="Hensen N."/>
            <person name="Bonometti L."/>
            <person name="Westerberg I."/>
            <person name="Brannstrom I.O."/>
            <person name="Guillou S."/>
            <person name="Cros-Aarteil S."/>
            <person name="Calhoun S."/>
            <person name="Kuo A."/>
            <person name="Mondo S."/>
            <person name="Pangilinan J."/>
            <person name="Riley R."/>
            <person name="Labutti K."/>
            <person name="Andreopoulos B."/>
            <person name="Lipzen A."/>
            <person name="Chen C."/>
            <person name="Yanf M."/>
            <person name="Daum C."/>
            <person name="Ng V."/>
            <person name="Clum A."/>
            <person name="Steindorff A."/>
            <person name="Ohm R."/>
            <person name="Martin F."/>
            <person name="Silar P."/>
            <person name="Natvig D."/>
            <person name="Lalanne C."/>
            <person name="Gautier V."/>
            <person name="Ament-Velasquez S.L."/>
            <person name="Kruys A."/>
            <person name="Hutchinson M.I."/>
            <person name="Powell A.J."/>
            <person name="Barry K."/>
            <person name="Miller A.N."/>
            <person name="Grigoriev I.V."/>
            <person name="Debuchy R."/>
            <person name="Gladieux P."/>
            <person name="Thoren M.H."/>
            <person name="Johannesson H."/>
        </authorList>
    </citation>
    <scope>NUCLEOTIDE SEQUENCE</scope>
    <source>
        <strain evidence="1">CBS 955.72</strain>
    </source>
</reference>
<name>A0AAJ0HXB2_9PEZI</name>
<sequence length="107" mass="10987">MIANTTKAVVKDAPAVFPAPAAVDSADKQFDLVIQPGIVKMKRNVWFDIKENEGFVNTLTASAVTLQEAKAAATAIEMQARAAAAATVTQSVALAAAPFALAAGLAM</sequence>
<dbReference type="EMBL" id="JAUIQD010000001">
    <property type="protein sequence ID" value="KAK3364289.1"/>
    <property type="molecule type" value="Genomic_DNA"/>
</dbReference>
<protein>
    <submittedName>
        <fullName evidence="1">Uncharacterized protein</fullName>
    </submittedName>
</protein>
<reference evidence="1" key="1">
    <citation type="journal article" date="2023" name="Mol. Phylogenet. Evol.">
        <title>Genome-scale phylogeny and comparative genomics of the fungal order Sordariales.</title>
        <authorList>
            <person name="Hensen N."/>
            <person name="Bonometti L."/>
            <person name="Westerberg I."/>
            <person name="Brannstrom I.O."/>
            <person name="Guillou S."/>
            <person name="Cros-Aarteil S."/>
            <person name="Calhoun S."/>
            <person name="Haridas S."/>
            <person name="Kuo A."/>
            <person name="Mondo S."/>
            <person name="Pangilinan J."/>
            <person name="Riley R."/>
            <person name="LaButti K."/>
            <person name="Andreopoulos B."/>
            <person name="Lipzen A."/>
            <person name="Chen C."/>
            <person name="Yan M."/>
            <person name="Daum C."/>
            <person name="Ng V."/>
            <person name="Clum A."/>
            <person name="Steindorff A."/>
            <person name="Ohm R.A."/>
            <person name="Martin F."/>
            <person name="Silar P."/>
            <person name="Natvig D.O."/>
            <person name="Lalanne C."/>
            <person name="Gautier V."/>
            <person name="Ament-Velasquez S.L."/>
            <person name="Kruys A."/>
            <person name="Hutchinson M.I."/>
            <person name="Powell A.J."/>
            <person name="Barry K."/>
            <person name="Miller A.N."/>
            <person name="Grigoriev I.V."/>
            <person name="Debuchy R."/>
            <person name="Gladieux P."/>
            <person name="Hiltunen Thoren M."/>
            <person name="Johannesson H."/>
        </authorList>
    </citation>
    <scope>NUCLEOTIDE SEQUENCE</scope>
    <source>
        <strain evidence="1">CBS 955.72</strain>
    </source>
</reference>
<gene>
    <name evidence="1" type="ORF">B0T25DRAFT_563315</name>
</gene>
<evidence type="ECO:0000313" key="1">
    <source>
        <dbReference type="EMBL" id="KAK3364289.1"/>
    </source>
</evidence>
<accession>A0AAJ0HXB2</accession>